<dbReference type="GO" id="GO:0005840">
    <property type="term" value="C:ribosome"/>
    <property type="evidence" value="ECO:0007669"/>
    <property type="project" value="UniProtKB-KW"/>
</dbReference>
<comment type="similarity">
    <text evidence="1">Belongs to the universal ribosomal protein uL4 family.</text>
</comment>
<dbReference type="PROSITE" id="PS00939">
    <property type="entry name" value="RIBOSOMAL_L1E"/>
    <property type="match status" value="1"/>
</dbReference>
<dbReference type="Pfam" id="PF00573">
    <property type="entry name" value="Ribosomal_L4"/>
    <property type="match status" value="1"/>
</dbReference>
<dbReference type="OrthoDB" id="10259785at2759"/>
<dbReference type="STRING" id="45607.A0A2T0FKW8"/>
<comment type="caution">
    <text evidence="5">The sequence shown here is derived from an EMBL/GenBank/DDBJ whole genome shotgun (WGS) entry which is preliminary data.</text>
</comment>
<gene>
    <name evidence="5" type="ORF">B9G98_03256</name>
</gene>
<keyword evidence="3" id="KW-0687">Ribonucleoprotein</keyword>
<dbReference type="PANTHER" id="PTHR19431">
    <property type="entry name" value="60S RIBOSOMAL PROTEIN L4"/>
    <property type="match status" value="1"/>
</dbReference>
<evidence type="ECO:0000256" key="2">
    <source>
        <dbReference type="ARBA" id="ARBA00022980"/>
    </source>
</evidence>
<keyword evidence="6" id="KW-1185">Reference proteome</keyword>
<organism evidence="5 6">
    <name type="scientific">Wickerhamiella sorbophila</name>
    <dbReference type="NCBI Taxonomy" id="45607"/>
    <lineage>
        <taxon>Eukaryota</taxon>
        <taxon>Fungi</taxon>
        <taxon>Dikarya</taxon>
        <taxon>Ascomycota</taxon>
        <taxon>Saccharomycotina</taxon>
        <taxon>Dipodascomycetes</taxon>
        <taxon>Dipodascales</taxon>
        <taxon>Trichomonascaceae</taxon>
        <taxon>Wickerhamiella</taxon>
    </lineage>
</organism>
<dbReference type="GO" id="GO:0006412">
    <property type="term" value="P:translation"/>
    <property type="evidence" value="ECO:0007669"/>
    <property type="project" value="InterPro"/>
</dbReference>
<dbReference type="GeneID" id="36517004"/>
<feature type="domain" description="Large ribosomal subunit protein uL4 C-terminal" evidence="4">
    <location>
        <begin position="292"/>
        <end position="366"/>
    </location>
</feature>
<protein>
    <submittedName>
        <fullName evidence="5">60S ribosomal protein L4-A</fullName>
    </submittedName>
</protein>
<dbReference type="Gene3D" id="3.40.1370.10">
    <property type="match status" value="1"/>
</dbReference>
<dbReference type="GO" id="GO:0003735">
    <property type="term" value="F:structural constituent of ribosome"/>
    <property type="evidence" value="ECO:0007669"/>
    <property type="project" value="InterPro"/>
</dbReference>
<keyword evidence="2 5" id="KW-0689">Ribosomal protein</keyword>
<dbReference type="InterPro" id="IPR013000">
    <property type="entry name" value="Ribosomal_uL4_euk/arc_CS"/>
</dbReference>
<dbReference type="EMBL" id="NDIQ01000022">
    <property type="protein sequence ID" value="PRT55636.1"/>
    <property type="molecule type" value="Genomic_DNA"/>
</dbReference>
<dbReference type="Pfam" id="PF14374">
    <property type="entry name" value="Ribos_L4_asso_C"/>
    <property type="match status" value="1"/>
</dbReference>
<dbReference type="InterPro" id="IPR025755">
    <property type="entry name" value="Ribos_uL4_C_dom"/>
</dbReference>
<accession>A0A2T0FKW8</accession>
<dbReference type="InterPro" id="IPR002136">
    <property type="entry name" value="Ribosomal_uL4"/>
</dbReference>
<dbReference type="SUPFAM" id="SSF52166">
    <property type="entry name" value="Ribosomal protein L4"/>
    <property type="match status" value="1"/>
</dbReference>
<reference evidence="5 6" key="1">
    <citation type="submission" date="2017-04" db="EMBL/GenBank/DDBJ databases">
        <title>Genome sequencing of [Candida] sorbophila.</title>
        <authorList>
            <person name="Ahn J.O."/>
        </authorList>
    </citation>
    <scope>NUCLEOTIDE SEQUENCE [LARGE SCALE GENOMIC DNA]</scope>
    <source>
        <strain evidence="5 6">DS02</strain>
    </source>
</reference>
<name>A0A2T0FKW8_9ASCO</name>
<dbReference type="InterPro" id="IPR045240">
    <property type="entry name" value="Ribosomal_uL4_euk/arch"/>
</dbReference>
<sequence>MQRAPSPDKHFRCSAHKPFIPSMSRPQVSVYNGSSVASTAALPAVFATPIRLDIVHDVFTAVNKNKRQAYAVARNAGEQTSAESWGTGRAVARIPRVSGSGTYRAGQAAFGNMCRGGRMFAPTKTWRRWHVKVNHNEKRYATASAIAASGVAPLVLARGHRVEQISEVPLVVSNDLESVSKTKEAVAALKAVGAHEDVVKVLNSKKLRAGKGKLRGRRHTQRRGPLVIYANDKGLVKAFRNIPGVETCDVQHLSLLQLAPGSHLGRFVIWTEAAFNLLDKIWGAEGVESAKSGFSLPKNIISNADVTGIINSSEIQAALREKGQSKQKRTHVLKKNPLKNKQVLLRLNPYAKAYAEKKLGFAKVEKTTSKTPKTFKKLLHEN</sequence>
<dbReference type="RefSeq" id="XP_024665581.1">
    <property type="nucleotide sequence ID" value="XM_024809813.1"/>
</dbReference>
<dbReference type="AlphaFoldDB" id="A0A2T0FKW8"/>
<evidence type="ECO:0000256" key="3">
    <source>
        <dbReference type="ARBA" id="ARBA00023274"/>
    </source>
</evidence>
<evidence type="ECO:0000256" key="1">
    <source>
        <dbReference type="ARBA" id="ARBA00010528"/>
    </source>
</evidence>
<dbReference type="GO" id="GO:1990904">
    <property type="term" value="C:ribonucleoprotein complex"/>
    <property type="evidence" value="ECO:0007669"/>
    <property type="project" value="UniProtKB-KW"/>
</dbReference>
<evidence type="ECO:0000259" key="4">
    <source>
        <dbReference type="Pfam" id="PF14374"/>
    </source>
</evidence>
<proteinExistence type="inferred from homology"/>
<dbReference type="Proteomes" id="UP000238350">
    <property type="component" value="Unassembled WGS sequence"/>
</dbReference>
<dbReference type="FunFam" id="3.40.1370.10:FF:000002">
    <property type="entry name" value="60S ribosomal protein L4"/>
    <property type="match status" value="1"/>
</dbReference>
<evidence type="ECO:0000313" key="5">
    <source>
        <dbReference type="EMBL" id="PRT55636.1"/>
    </source>
</evidence>
<dbReference type="InterPro" id="IPR023574">
    <property type="entry name" value="Ribosomal_uL4_dom_sf"/>
</dbReference>
<evidence type="ECO:0000313" key="6">
    <source>
        <dbReference type="Proteomes" id="UP000238350"/>
    </source>
</evidence>